<dbReference type="InParanoid" id="W4JTT0"/>
<evidence type="ECO:0000256" key="1">
    <source>
        <dbReference type="SAM" id="MobiDB-lite"/>
    </source>
</evidence>
<gene>
    <name evidence="2" type="ORF">HETIRDRAFT_442172</name>
</gene>
<organism evidence="2 3">
    <name type="scientific">Heterobasidion irregulare (strain TC 32-1)</name>
    <dbReference type="NCBI Taxonomy" id="747525"/>
    <lineage>
        <taxon>Eukaryota</taxon>
        <taxon>Fungi</taxon>
        <taxon>Dikarya</taxon>
        <taxon>Basidiomycota</taxon>
        <taxon>Agaricomycotina</taxon>
        <taxon>Agaricomycetes</taxon>
        <taxon>Russulales</taxon>
        <taxon>Bondarzewiaceae</taxon>
        <taxon>Heterobasidion</taxon>
        <taxon>Heterobasidion annosum species complex</taxon>
    </lineage>
</organism>
<feature type="compositionally biased region" description="Basic and acidic residues" evidence="1">
    <location>
        <begin position="55"/>
        <end position="76"/>
    </location>
</feature>
<keyword evidence="3" id="KW-1185">Reference proteome</keyword>
<accession>W4JTT0</accession>
<evidence type="ECO:0000313" key="2">
    <source>
        <dbReference type="EMBL" id="ETW76953.1"/>
    </source>
</evidence>
<dbReference type="KEGG" id="hir:HETIRDRAFT_442172"/>
<dbReference type="Proteomes" id="UP000030671">
    <property type="component" value="Unassembled WGS sequence"/>
</dbReference>
<reference evidence="2 3" key="1">
    <citation type="journal article" date="2012" name="New Phytol.">
        <title>Insight into trade-off between wood decay and parasitism from the genome of a fungal forest pathogen.</title>
        <authorList>
            <person name="Olson A."/>
            <person name="Aerts A."/>
            <person name="Asiegbu F."/>
            <person name="Belbahri L."/>
            <person name="Bouzid O."/>
            <person name="Broberg A."/>
            <person name="Canback B."/>
            <person name="Coutinho P.M."/>
            <person name="Cullen D."/>
            <person name="Dalman K."/>
            <person name="Deflorio G."/>
            <person name="van Diepen L.T."/>
            <person name="Dunand C."/>
            <person name="Duplessis S."/>
            <person name="Durling M."/>
            <person name="Gonthier P."/>
            <person name="Grimwood J."/>
            <person name="Fossdal C.G."/>
            <person name="Hansson D."/>
            <person name="Henrissat B."/>
            <person name="Hietala A."/>
            <person name="Himmelstrand K."/>
            <person name="Hoffmeister D."/>
            <person name="Hogberg N."/>
            <person name="James T.Y."/>
            <person name="Karlsson M."/>
            <person name="Kohler A."/>
            <person name="Kues U."/>
            <person name="Lee Y.H."/>
            <person name="Lin Y.C."/>
            <person name="Lind M."/>
            <person name="Lindquist E."/>
            <person name="Lombard V."/>
            <person name="Lucas S."/>
            <person name="Lunden K."/>
            <person name="Morin E."/>
            <person name="Murat C."/>
            <person name="Park J."/>
            <person name="Raffaello T."/>
            <person name="Rouze P."/>
            <person name="Salamov A."/>
            <person name="Schmutz J."/>
            <person name="Solheim H."/>
            <person name="Stahlberg J."/>
            <person name="Velez H."/>
            <person name="de Vries R.P."/>
            <person name="Wiebenga A."/>
            <person name="Woodward S."/>
            <person name="Yakovlev I."/>
            <person name="Garbelotto M."/>
            <person name="Martin F."/>
            <person name="Grigoriev I.V."/>
            <person name="Stenlid J."/>
        </authorList>
    </citation>
    <scope>NUCLEOTIDE SEQUENCE [LARGE SCALE GENOMIC DNA]</scope>
    <source>
        <strain evidence="2 3">TC 32-1</strain>
    </source>
</reference>
<dbReference type="AlphaFoldDB" id="W4JTT0"/>
<proteinExistence type="predicted"/>
<evidence type="ECO:0000313" key="3">
    <source>
        <dbReference type="Proteomes" id="UP000030671"/>
    </source>
</evidence>
<dbReference type="HOGENOM" id="CLU_1570843_0_0_1"/>
<sequence length="170" mass="18939">MEKWMVHRAKHGGRLGRRRASARMCWSAREANLGFLSWCNRWRSSALGGGSAWHRGRECEQSRVRKSREGRADGRSSRSTHTRRNQGADKTSVWGFEAGMLREGTITGGTYRRTALPARRACVRHHRPVTTPSSLDSRCPSSASITIGSLFFSSACSTSRDKIIALLHAP</sequence>
<feature type="region of interest" description="Disordered" evidence="1">
    <location>
        <begin position="47"/>
        <end position="89"/>
    </location>
</feature>
<dbReference type="RefSeq" id="XP_009551811.1">
    <property type="nucleotide sequence ID" value="XM_009553516.1"/>
</dbReference>
<dbReference type="GeneID" id="20675419"/>
<name>W4JTT0_HETIT</name>
<protein>
    <submittedName>
        <fullName evidence="2">Uncharacterized protein</fullName>
    </submittedName>
</protein>
<dbReference type="EMBL" id="KI925464">
    <property type="protein sequence ID" value="ETW76953.1"/>
    <property type="molecule type" value="Genomic_DNA"/>
</dbReference>